<comment type="catalytic activity">
    <reaction evidence="12">
        <text>a secondary alcohol + NAD(+) = a ketone + NADH + H(+)</text>
        <dbReference type="Rhea" id="RHEA:10740"/>
        <dbReference type="ChEBI" id="CHEBI:15378"/>
        <dbReference type="ChEBI" id="CHEBI:17087"/>
        <dbReference type="ChEBI" id="CHEBI:35681"/>
        <dbReference type="ChEBI" id="CHEBI:57540"/>
        <dbReference type="ChEBI" id="CHEBI:57945"/>
        <dbReference type="EC" id="1.1.1.1"/>
    </reaction>
</comment>
<evidence type="ECO:0000256" key="7">
    <source>
        <dbReference type="ARBA" id="ARBA00022723"/>
    </source>
</evidence>
<evidence type="ECO:0000256" key="10">
    <source>
        <dbReference type="ARBA" id="ARBA00023027"/>
    </source>
</evidence>
<evidence type="ECO:0000259" key="14">
    <source>
        <dbReference type="Pfam" id="PF00107"/>
    </source>
</evidence>
<name>Q9M6B4_VITVI</name>
<dbReference type="SUPFAM" id="SSF50129">
    <property type="entry name" value="GroES-like"/>
    <property type="match status" value="2"/>
</dbReference>
<organism evidence="15">
    <name type="scientific">Vitis vinifera</name>
    <name type="common">Grape</name>
    <dbReference type="NCBI Taxonomy" id="29760"/>
    <lineage>
        <taxon>Eukaryota</taxon>
        <taxon>Viridiplantae</taxon>
        <taxon>Streptophyta</taxon>
        <taxon>Embryophyta</taxon>
        <taxon>Tracheophyta</taxon>
        <taxon>Spermatophyta</taxon>
        <taxon>Magnoliopsida</taxon>
        <taxon>eudicotyledons</taxon>
        <taxon>Gunneridae</taxon>
        <taxon>Pentapetalae</taxon>
        <taxon>rosids</taxon>
        <taxon>Vitales</taxon>
        <taxon>Vitaceae</taxon>
        <taxon>Viteae</taxon>
        <taxon>Vitis</taxon>
    </lineage>
</organism>
<evidence type="ECO:0000256" key="6">
    <source>
        <dbReference type="ARBA" id="ARBA00022490"/>
    </source>
</evidence>
<keyword evidence="10" id="KW-0520">NAD</keyword>
<dbReference type="InterPro" id="IPR036291">
    <property type="entry name" value="NAD(P)-bd_dom_sf"/>
</dbReference>
<evidence type="ECO:0000256" key="5">
    <source>
        <dbReference type="ARBA" id="ARBA00013190"/>
    </source>
</evidence>
<evidence type="ECO:0000313" key="15">
    <source>
        <dbReference type="EMBL" id="AAF44336.1"/>
    </source>
</evidence>
<dbReference type="InterPro" id="IPR013149">
    <property type="entry name" value="ADH-like_C"/>
</dbReference>
<gene>
    <name evidence="15" type="primary">ADH7</name>
</gene>
<dbReference type="AlphaFoldDB" id="Q9M6B4"/>
<evidence type="ECO:0000256" key="11">
    <source>
        <dbReference type="ARBA" id="ARBA00041139"/>
    </source>
</evidence>
<reference evidence="15" key="1">
    <citation type="journal article" date="2000" name="Plant Physiol.">
        <title>The electronic Plant Gene Register.</title>
        <authorList>
            <person name="Or E."/>
            <person name="Baybik J."/>
            <person name="Lavee S."/>
            <person name="Sadka A."/>
            <person name="Ogredovitch A."/>
        </authorList>
    </citation>
    <scope>NUCLEOTIDE SEQUENCE</scope>
</reference>
<keyword evidence="6" id="KW-0963">Cytoplasm</keyword>
<comment type="subunit">
    <text evidence="4">Homodimer.</text>
</comment>
<keyword evidence="8" id="KW-0862">Zinc</keyword>
<comment type="catalytic activity">
    <reaction evidence="13">
        <text>a primary alcohol + NAD(+) = an aldehyde + NADH + H(+)</text>
        <dbReference type="Rhea" id="RHEA:10736"/>
        <dbReference type="ChEBI" id="CHEBI:15378"/>
        <dbReference type="ChEBI" id="CHEBI:15734"/>
        <dbReference type="ChEBI" id="CHEBI:17478"/>
        <dbReference type="ChEBI" id="CHEBI:57540"/>
        <dbReference type="ChEBI" id="CHEBI:57945"/>
        <dbReference type="EC" id="1.1.1.1"/>
    </reaction>
</comment>
<comment type="cofactor">
    <cofactor evidence="1">
        <name>Zn(2+)</name>
        <dbReference type="ChEBI" id="CHEBI:29105"/>
    </cofactor>
</comment>
<evidence type="ECO:0000256" key="12">
    <source>
        <dbReference type="ARBA" id="ARBA00049164"/>
    </source>
</evidence>
<sequence>MGVPQVLATFLALGELTNFLRLGFLRYWQRHGFCSLILLQHSLDGGVDDVIAPTQELSSVGLHVTATVMCASARSSTSTAQTAIYDTFIFALTDMVETERERERETRAEFGTSSCRIRHEGKPVYHFVGTSTFSEYTVVHVGCVAKINPAAPLDKVCVLSCGISTGLGATLNVAKPSKGSSVAIFGLGAVGLAAAEGARIAGAARIIGIDLNPKRFNDAKKFGVTEFLNPKDHDKPIQEVIAEMTDGGVDRSVECTGNVNAMISAFECVHDGWGVAVLVGVPNKDDSFKTHPVNLLNERTLKGTFFGNYKPRSDLPSVVEKYMNKELEVEKFITHEVPFAEINKAFEYMLSGDGLRCIIRMDA</sequence>
<dbReference type="GO" id="GO:0004022">
    <property type="term" value="F:alcohol dehydrogenase (NAD+) activity"/>
    <property type="evidence" value="ECO:0007669"/>
    <property type="project" value="UniProtKB-EC"/>
</dbReference>
<keyword evidence="7" id="KW-0479">Metal-binding</keyword>
<dbReference type="Gene3D" id="3.90.180.10">
    <property type="entry name" value="Medium-chain alcohol dehydrogenases, catalytic domain"/>
    <property type="match status" value="1"/>
</dbReference>
<dbReference type="Gene3D" id="3.40.50.720">
    <property type="entry name" value="NAD(P)-binding Rossmann-like Domain"/>
    <property type="match status" value="1"/>
</dbReference>
<dbReference type="GO" id="GO:0046872">
    <property type="term" value="F:metal ion binding"/>
    <property type="evidence" value="ECO:0007669"/>
    <property type="project" value="UniProtKB-KW"/>
</dbReference>
<dbReference type="ExpressionAtlas" id="Q9M6B4">
    <property type="expression patterns" value="baseline and differential"/>
</dbReference>
<evidence type="ECO:0000256" key="2">
    <source>
        <dbReference type="ARBA" id="ARBA00004496"/>
    </source>
</evidence>
<evidence type="ECO:0000256" key="1">
    <source>
        <dbReference type="ARBA" id="ARBA00001947"/>
    </source>
</evidence>
<evidence type="ECO:0000256" key="4">
    <source>
        <dbReference type="ARBA" id="ARBA00011738"/>
    </source>
</evidence>
<comment type="subcellular location">
    <subcellularLocation>
        <location evidence="2">Cytoplasm</location>
    </subcellularLocation>
</comment>
<dbReference type="InterPro" id="IPR011032">
    <property type="entry name" value="GroES-like_sf"/>
</dbReference>
<dbReference type="EC" id="1.1.1.1" evidence="5"/>
<evidence type="ECO:0000256" key="3">
    <source>
        <dbReference type="ARBA" id="ARBA00008072"/>
    </source>
</evidence>
<dbReference type="PANTHER" id="PTHR43880:SF9">
    <property type="entry name" value="ALCOHOL DEHYDROGENASE 1"/>
    <property type="match status" value="1"/>
</dbReference>
<evidence type="ECO:0000256" key="13">
    <source>
        <dbReference type="ARBA" id="ARBA00049243"/>
    </source>
</evidence>
<proteinExistence type="evidence at transcript level"/>
<dbReference type="PANTHER" id="PTHR43880">
    <property type="entry name" value="ALCOHOL DEHYDROGENASE"/>
    <property type="match status" value="1"/>
</dbReference>
<protein>
    <recommendedName>
        <fullName evidence="11">Alcohol dehydrogenase 1</fullName>
        <ecNumber evidence="5">1.1.1.1</ecNumber>
    </recommendedName>
</protein>
<dbReference type="Pfam" id="PF00107">
    <property type="entry name" value="ADH_zinc_N"/>
    <property type="match status" value="1"/>
</dbReference>
<comment type="similarity">
    <text evidence="3">Belongs to the zinc-containing alcohol dehydrogenase family.</text>
</comment>
<dbReference type="FunFam" id="3.40.50.720:FF:001292">
    <property type="entry name" value="Alcohol dehydrogenase class-P"/>
    <property type="match status" value="1"/>
</dbReference>
<dbReference type="EMBL" id="AF195867">
    <property type="protein sequence ID" value="AAF44336.1"/>
    <property type="molecule type" value="mRNA"/>
</dbReference>
<evidence type="ECO:0000256" key="8">
    <source>
        <dbReference type="ARBA" id="ARBA00022833"/>
    </source>
</evidence>
<accession>Q9M6B4</accession>
<feature type="domain" description="Alcohol dehydrogenase-like C-terminal" evidence="14">
    <location>
        <begin position="189"/>
        <end position="320"/>
    </location>
</feature>
<evidence type="ECO:0000256" key="9">
    <source>
        <dbReference type="ARBA" id="ARBA00023002"/>
    </source>
</evidence>
<keyword evidence="9" id="KW-0560">Oxidoreductase</keyword>
<dbReference type="GO" id="GO:0005737">
    <property type="term" value="C:cytoplasm"/>
    <property type="evidence" value="ECO:0007669"/>
    <property type="project" value="UniProtKB-SubCell"/>
</dbReference>
<dbReference type="SUPFAM" id="SSF51735">
    <property type="entry name" value="NAD(P)-binding Rossmann-fold domains"/>
    <property type="match status" value="1"/>
</dbReference>